<dbReference type="OrthoDB" id="70850at2759"/>
<proteinExistence type="predicted"/>
<keyword evidence="2" id="KW-1185">Reference proteome</keyword>
<dbReference type="AlphaFoldDB" id="A0A0U9HJV9"/>
<dbReference type="STRING" id="105231.A0A0U9HJV9"/>
<protein>
    <submittedName>
        <fullName evidence="1">Uncharacterized protein</fullName>
    </submittedName>
</protein>
<dbReference type="Proteomes" id="UP000054558">
    <property type="component" value="Unassembled WGS sequence"/>
</dbReference>
<accession>A0A0U9HJV9</accession>
<dbReference type="PANTHER" id="PTHR38585">
    <property type="entry name" value="TRANSMEMBRANE PROTEIN"/>
    <property type="match status" value="1"/>
</dbReference>
<reference evidence="1 2" key="1">
    <citation type="journal article" date="2014" name="Nat. Commun.">
        <title>Klebsormidium flaccidum genome reveals primary factors for plant terrestrial adaptation.</title>
        <authorList>
            <person name="Hori K."/>
            <person name="Maruyama F."/>
            <person name="Fujisawa T."/>
            <person name="Togashi T."/>
            <person name="Yamamoto N."/>
            <person name="Seo M."/>
            <person name="Sato S."/>
            <person name="Yamada T."/>
            <person name="Mori H."/>
            <person name="Tajima N."/>
            <person name="Moriyama T."/>
            <person name="Ikeuchi M."/>
            <person name="Watanabe M."/>
            <person name="Wada H."/>
            <person name="Kobayashi K."/>
            <person name="Saito M."/>
            <person name="Masuda T."/>
            <person name="Sasaki-Sekimoto Y."/>
            <person name="Mashiguchi K."/>
            <person name="Awai K."/>
            <person name="Shimojima M."/>
            <person name="Masuda S."/>
            <person name="Iwai M."/>
            <person name="Nobusawa T."/>
            <person name="Narise T."/>
            <person name="Kondo S."/>
            <person name="Saito H."/>
            <person name="Sato R."/>
            <person name="Murakawa M."/>
            <person name="Ihara Y."/>
            <person name="Oshima-Yamada Y."/>
            <person name="Ohtaka K."/>
            <person name="Satoh M."/>
            <person name="Sonobe K."/>
            <person name="Ishii M."/>
            <person name="Ohtani R."/>
            <person name="Kanamori-Sato M."/>
            <person name="Honoki R."/>
            <person name="Miyazaki D."/>
            <person name="Mochizuki H."/>
            <person name="Umetsu J."/>
            <person name="Higashi K."/>
            <person name="Shibata D."/>
            <person name="Kamiya Y."/>
            <person name="Sato N."/>
            <person name="Nakamura Y."/>
            <person name="Tabata S."/>
            <person name="Ida S."/>
            <person name="Kurokawa K."/>
            <person name="Ohta H."/>
        </authorList>
    </citation>
    <scope>NUCLEOTIDE SEQUENCE [LARGE SCALE GENOMIC DNA]</scope>
    <source>
        <strain evidence="1 2">NIES-2285</strain>
    </source>
</reference>
<evidence type="ECO:0000313" key="1">
    <source>
        <dbReference type="EMBL" id="GAQ77991.1"/>
    </source>
</evidence>
<organism evidence="1 2">
    <name type="scientific">Klebsormidium nitens</name>
    <name type="common">Green alga</name>
    <name type="synonym">Ulothrix nitens</name>
    <dbReference type="NCBI Taxonomy" id="105231"/>
    <lineage>
        <taxon>Eukaryota</taxon>
        <taxon>Viridiplantae</taxon>
        <taxon>Streptophyta</taxon>
        <taxon>Klebsormidiophyceae</taxon>
        <taxon>Klebsormidiales</taxon>
        <taxon>Klebsormidiaceae</taxon>
        <taxon>Klebsormidium</taxon>
    </lineage>
</organism>
<dbReference type="EMBL" id="DF236955">
    <property type="protein sequence ID" value="GAQ77991.1"/>
    <property type="molecule type" value="Genomic_DNA"/>
</dbReference>
<name>A0A0U9HJV9_KLENI</name>
<gene>
    <name evidence="1" type="ORF">KFL_000060560</name>
</gene>
<dbReference type="PANTHER" id="PTHR38585:SF1">
    <property type="entry name" value="TRANSMEMBRANE PROTEIN"/>
    <property type="match status" value="1"/>
</dbReference>
<sequence>MNSDTDRLWSWEEARDSCLQRLQEAWGYGSRVAKPGIPYVIQGAAAGITFVGGLAGIQGVAYACRISCASPHIGPLFGMVGVGLASAAGGQVSKAVGRWQAGLEPWPREGLAAIRGEEVLLDAALGILAYKALGGMFKNVNPSDLRYPGSFARSSIAANGAQYSTVKQRKDIVSLFRRYGCHHCGRRTGECIGDHMPPNKFVWPEGTRSKVVTASQNVFVKALRQVTRRKGPARTNSGTLKAAERVAQRLFPQCTKCSEKQSVAVKLGRQVLVVHKRLGLPESCYYAGVFAGLRHYVDPTIERRRAHKTDGPTRHH</sequence>
<dbReference type="OMA" id="RHGCHHC"/>
<evidence type="ECO:0000313" key="2">
    <source>
        <dbReference type="Proteomes" id="UP000054558"/>
    </source>
</evidence>